<evidence type="ECO:0000313" key="2">
    <source>
        <dbReference type="Proteomes" id="UP000288805"/>
    </source>
</evidence>
<name>A0A438FQN4_VITVI</name>
<comment type="caution">
    <text evidence="1">The sequence shown here is derived from an EMBL/GenBank/DDBJ whole genome shotgun (WGS) entry which is preliminary data.</text>
</comment>
<accession>A0A438FQN4</accession>
<dbReference type="EMBL" id="QGNW01000780">
    <property type="protein sequence ID" value="RVW62253.1"/>
    <property type="molecule type" value="Genomic_DNA"/>
</dbReference>
<protein>
    <submittedName>
        <fullName evidence="1">Uncharacterized protein</fullName>
    </submittedName>
</protein>
<evidence type="ECO:0000313" key="1">
    <source>
        <dbReference type="EMBL" id="RVW62253.1"/>
    </source>
</evidence>
<reference evidence="1 2" key="1">
    <citation type="journal article" date="2018" name="PLoS Genet.">
        <title>Population sequencing reveals clonal diversity and ancestral inbreeding in the grapevine cultivar Chardonnay.</title>
        <authorList>
            <person name="Roach M.J."/>
            <person name="Johnson D.L."/>
            <person name="Bohlmann J."/>
            <person name="van Vuuren H.J."/>
            <person name="Jones S.J."/>
            <person name="Pretorius I.S."/>
            <person name="Schmidt S.A."/>
            <person name="Borneman A.R."/>
        </authorList>
    </citation>
    <scope>NUCLEOTIDE SEQUENCE [LARGE SCALE GENOMIC DNA]</scope>
    <source>
        <strain evidence="2">cv. Chardonnay</strain>
        <tissue evidence="1">Leaf</tissue>
    </source>
</reference>
<organism evidence="1 2">
    <name type="scientific">Vitis vinifera</name>
    <name type="common">Grape</name>
    <dbReference type="NCBI Taxonomy" id="29760"/>
    <lineage>
        <taxon>Eukaryota</taxon>
        <taxon>Viridiplantae</taxon>
        <taxon>Streptophyta</taxon>
        <taxon>Embryophyta</taxon>
        <taxon>Tracheophyta</taxon>
        <taxon>Spermatophyta</taxon>
        <taxon>Magnoliopsida</taxon>
        <taxon>eudicotyledons</taxon>
        <taxon>Gunneridae</taxon>
        <taxon>Pentapetalae</taxon>
        <taxon>rosids</taxon>
        <taxon>Vitales</taxon>
        <taxon>Vitaceae</taxon>
        <taxon>Viteae</taxon>
        <taxon>Vitis</taxon>
    </lineage>
</organism>
<dbReference type="AlphaFoldDB" id="A0A438FQN4"/>
<dbReference type="Proteomes" id="UP000288805">
    <property type="component" value="Unassembled WGS sequence"/>
</dbReference>
<gene>
    <name evidence="1" type="ORF">CK203_064468</name>
</gene>
<sequence length="148" mass="16749">MTTTLTTKNKVGFVDESISLPPLGDLPMGVWTHYNHVMISWLLNAIAQDIVDGLATWSWIDYQEREYEKRQCTINNGYSFLDSMLFGDPNVPITSSTNLHPNPNVKDQFAHIVVFKGIPLTNVTSFMDILLVTSLNQKSLNPRHKSIK</sequence>
<proteinExistence type="predicted"/>